<dbReference type="InterPro" id="IPR001138">
    <property type="entry name" value="Zn2Cys6_DnaBD"/>
</dbReference>
<dbReference type="AlphaFoldDB" id="A0A9W9PTS0"/>
<dbReference type="Proteomes" id="UP001147746">
    <property type="component" value="Unassembled WGS sequence"/>
</dbReference>
<reference evidence="8" key="2">
    <citation type="journal article" date="2023" name="IMA Fungus">
        <title>Comparative genomic study of the Penicillium genus elucidates a diverse pangenome and 15 lateral gene transfer events.</title>
        <authorList>
            <person name="Petersen C."/>
            <person name="Sorensen T."/>
            <person name="Nielsen M.R."/>
            <person name="Sondergaard T.E."/>
            <person name="Sorensen J.L."/>
            <person name="Fitzpatrick D.A."/>
            <person name="Frisvad J.C."/>
            <person name="Nielsen K.L."/>
        </authorList>
    </citation>
    <scope>NUCLEOTIDE SEQUENCE</scope>
    <source>
        <strain evidence="8">IBT 21472</strain>
    </source>
</reference>
<evidence type="ECO:0000256" key="5">
    <source>
        <dbReference type="ARBA" id="ARBA00023163"/>
    </source>
</evidence>
<reference evidence="8" key="1">
    <citation type="submission" date="2022-12" db="EMBL/GenBank/DDBJ databases">
        <authorList>
            <person name="Petersen C."/>
        </authorList>
    </citation>
    <scope>NUCLEOTIDE SEQUENCE</scope>
    <source>
        <strain evidence="8">IBT 21472</strain>
    </source>
</reference>
<gene>
    <name evidence="8" type="ORF">N7476_007141</name>
</gene>
<dbReference type="CDD" id="cd00067">
    <property type="entry name" value="GAL4"/>
    <property type="match status" value="1"/>
</dbReference>
<keyword evidence="5" id="KW-0804">Transcription</keyword>
<keyword evidence="3" id="KW-0805">Transcription regulation</keyword>
<organism evidence="8 9">
    <name type="scientific">Penicillium atrosanguineum</name>
    <dbReference type="NCBI Taxonomy" id="1132637"/>
    <lineage>
        <taxon>Eukaryota</taxon>
        <taxon>Fungi</taxon>
        <taxon>Dikarya</taxon>
        <taxon>Ascomycota</taxon>
        <taxon>Pezizomycotina</taxon>
        <taxon>Eurotiomycetes</taxon>
        <taxon>Eurotiomycetidae</taxon>
        <taxon>Eurotiales</taxon>
        <taxon>Aspergillaceae</taxon>
        <taxon>Penicillium</taxon>
    </lineage>
</organism>
<evidence type="ECO:0000256" key="2">
    <source>
        <dbReference type="ARBA" id="ARBA00022833"/>
    </source>
</evidence>
<dbReference type="Pfam" id="PF00172">
    <property type="entry name" value="Zn_clus"/>
    <property type="match status" value="1"/>
</dbReference>
<dbReference type="PANTHER" id="PTHR36206:SF16">
    <property type="entry name" value="TRANSCRIPTION FACTOR DOMAIN-CONTAINING PROTEIN-RELATED"/>
    <property type="match status" value="1"/>
</dbReference>
<protein>
    <recommendedName>
        <fullName evidence="7">Zn(2)-C6 fungal-type domain-containing protein</fullName>
    </recommendedName>
</protein>
<proteinExistence type="predicted"/>
<dbReference type="GO" id="GO:0008270">
    <property type="term" value="F:zinc ion binding"/>
    <property type="evidence" value="ECO:0007669"/>
    <property type="project" value="InterPro"/>
</dbReference>
<keyword evidence="4" id="KW-0238">DNA-binding</keyword>
<evidence type="ECO:0000256" key="4">
    <source>
        <dbReference type="ARBA" id="ARBA00023125"/>
    </source>
</evidence>
<keyword evidence="2" id="KW-0862">Zinc</keyword>
<dbReference type="PROSITE" id="PS00463">
    <property type="entry name" value="ZN2_CY6_FUNGAL_1"/>
    <property type="match status" value="1"/>
</dbReference>
<dbReference type="GO" id="GO:0003677">
    <property type="term" value="F:DNA binding"/>
    <property type="evidence" value="ECO:0007669"/>
    <property type="project" value="UniProtKB-KW"/>
</dbReference>
<dbReference type="InterPro" id="IPR052360">
    <property type="entry name" value="Transcr_Regulatory_Proteins"/>
</dbReference>
<feature type="domain" description="Zn(2)-C6 fungal-type" evidence="7">
    <location>
        <begin position="16"/>
        <end position="44"/>
    </location>
</feature>
<evidence type="ECO:0000256" key="3">
    <source>
        <dbReference type="ARBA" id="ARBA00023015"/>
    </source>
</evidence>
<evidence type="ECO:0000313" key="9">
    <source>
        <dbReference type="Proteomes" id="UP001147746"/>
    </source>
</evidence>
<name>A0A9W9PTS0_9EURO</name>
<keyword evidence="9" id="KW-1185">Reference proteome</keyword>
<evidence type="ECO:0000259" key="7">
    <source>
        <dbReference type="PROSITE" id="PS50048"/>
    </source>
</evidence>
<dbReference type="SUPFAM" id="SSF57701">
    <property type="entry name" value="Zn2/Cys6 DNA-binding domain"/>
    <property type="match status" value="1"/>
</dbReference>
<dbReference type="EMBL" id="JAPZBO010000007">
    <property type="protein sequence ID" value="KAJ5311281.1"/>
    <property type="molecule type" value="Genomic_DNA"/>
</dbReference>
<evidence type="ECO:0000256" key="1">
    <source>
        <dbReference type="ARBA" id="ARBA00022723"/>
    </source>
</evidence>
<evidence type="ECO:0000313" key="8">
    <source>
        <dbReference type="EMBL" id="KAJ5311281.1"/>
    </source>
</evidence>
<comment type="caution">
    <text evidence="8">The sequence shown here is derived from an EMBL/GenBank/DDBJ whole genome shotgun (WGS) entry which is preliminary data.</text>
</comment>
<keyword evidence="6" id="KW-0539">Nucleus</keyword>
<dbReference type="Gene3D" id="4.10.240.10">
    <property type="entry name" value="Zn(2)-C6 fungal-type DNA-binding domain"/>
    <property type="match status" value="1"/>
</dbReference>
<accession>A0A9W9PTS0</accession>
<dbReference type="GO" id="GO:0000981">
    <property type="term" value="F:DNA-binding transcription factor activity, RNA polymerase II-specific"/>
    <property type="evidence" value="ECO:0007669"/>
    <property type="project" value="InterPro"/>
</dbReference>
<dbReference type="SMART" id="SM00066">
    <property type="entry name" value="GAL4"/>
    <property type="match status" value="1"/>
</dbReference>
<dbReference type="PANTHER" id="PTHR36206">
    <property type="entry name" value="ASPERCRYPTIN BIOSYNTHESIS CLUSTER-SPECIFIC TRANSCRIPTION REGULATOR ATNN-RELATED"/>
    <property type="match status" value="1"/>
</dbReference>
<keyword evidence="1" id="KW-0479">Metal-binding</keyword>
<dbReference type="PROSITE" id="PS50048">
    <property type="entry name" value="ZN2_CY6_FUNGAL_2"/>
    <property type="match status" value="1"/>
</dbReference>
<dbReference type="InterPro" id="IPR036864">
    <property type="entry name" value="Zn2-C6_fun-type_DNA-bd_sf"/>
</dbReference>
<sequence length="579" mass="65105">MHESLQKPRNRKVKSGCKTCKARRVKCDESRPACRRCLSTGRACEGYGIWGGGGSPYGQPQGNTALSVYCTPIPVGSLTADEQVSFDWFMERTTKKFAGLFTSDFWETLVFQASAQEPAVRHAVVALSAAHRYDSNYGPWMIPAVYGFDAEQFTLQQYNKAIKFLRAPGGNGKNTLRVALITCMIFVTLEYLRGQFQMGAAHLRYGIQLLSGMSTKPPSSRSIISPNILSPAEDFAHKAIIDSYARLTTQSAMFGYVPPHMCVMIRDPLTNALPYTFPSMVEARQCLDDLLNRIHCLKRHSYDLRSTNQAEPNDSETIITQQNIISDLILWRKTHTATYTRQTPSTRQSQFGSILLRVYHEMATIMASVLLSPSSEMAYDDQTAHFMAIISGFFELWKFWTTASIQNLDITELMKSPECRGNGFTVESGFIPPVYYTALKCRVPRIRRQAIRTLRSAPHREGVWNGPLLADVLEVVIGVEEGDFYAGKSFEGFDEFIDEEITERDLAVPKVPEERRVSDVKVILPDKVAGDTFVSYKKAVDGRWVTFEKKVEPGVLRGWKLHFEGPEVTIGGLWKGMSQ</sequence>
<evidence type="ECO:0000256" key="6">
    <source>
        <dbReference type="ARBA" id="ARBA00023242"/>
    </source>
</evidence>